<dbReference type="Gramene" id="AET2Gv21113800.4">
    <property type="protein sequence ID" value="AET2Gv21113800.4"/>
    <property type="gene ID" value="AET2Gv21113800"/>
</dbReference>
<dbReference type="EnsemblPlants" id="AET2Gv21113800.4">
    <property type="protein sequence ID" value="AET2Gv21113800.4"/>
    <property type="gene ID" value="AET2Gv21113800"/>
</dbReference>
<name>A0A453D763_AEGTS</name>
<evidence type="ECO:0000313" key="2">
    <source>
        <dbReference type="Proteomes" id="UP000015105"/>
    </source>
</evidence>
<evidence type="ECO:0000313" key="1">
    <source>
        <dbReference type="EnsemblPlants" id="AET2Gv21113800.11"/>
    </source>
</evidence>
<reference evidence="2" key="2">
    <citation type="journal article" date="2017" name="Nat. Plants">
        <title>The Aegilops tauschii genome reveals multiple impacts of transposons.</title>
        <authorList>
            <person name="Zhao G."/>
            <person name="Zou C."/>
            <person name="Li K."/>
            <person name="Wang K."/>
            <person name="Li T."/>
            <person name="Gao L."/>
            <person name="Zhang X."/>
            <person name="Wang H."/>
            <person name="Yang Z."/>
            <person name="Liu X."/>
            <person name="Jiang W."/>
            <person name="Mao L."/>
            <person name="Kong X."/>
            <person name="Jiao Y."/>
            <person name="Jia J."/>
        </authorList>
    </citation>
    <scope>NUCLEOTIDE SEQUENCE [LARGE SCALE GENOMIC DNA]</scope>
    <source>
        <strain evidence="2">cv. AL8/78</strain>
    </source>
</reference>
<dbReference type="Gramene" id="AET2Gv21113800.11">
    <property type="protein sequence ID" value="AET2Gv21113800.11"/>
    <property type="gene ID" value="AET2Gv21113800"/>
</dbReference>
<reference evidence="1" key="4">
    <citation type="submission" date="2019-03" db="UniProtKB">
        <authorList>
            <consortium name="EnsemblPlants"/>
        </authorList>
    </citation>
    <scope>IDENTIFICATION</scope>
</reference>
<reference evidence="2" key="1">
    <citation type="journal article" date="2014" name="Science">
        <title>Ancient hybridizations among the ancestral genomes of bread wheat.</title>
        <authorList>
            <consortium name="International Wheat Genome Sequencing Consortium,"/>
            <person name="Marcussen T."/>
            <person name="Sandve S.R."/>
            <person name="Heier L."/>
            <person name="Spannagl M."/>
            <person name="Pfeifer M."/>
            <person name="Jakobsen K.S."/>
            <person name="Wulff B.B."/>
            <person name="Steuernagel B."/>
            <person name="Mayer K.F."/>
            <person name="Olsen O.A."/>
        </authorList>
    </citation>
    <scope>NUCLEOTIDE SEQUENCE [LARGE SCALE GENOMIC DNA]</scope>
    <source>
        <strain evidence="2">cv. AL8/78</strain>
    </source>
</reference>
<dbReference type="EnsemblPlants" id="AET2Gv21113800.8">
    <property type="protein sequence ID" value="AET2Gv21113800.8"/>
    <property type="gene ID" value="AET2Gv21113800"/>
</dbReference>
<dbReference type="EnsemblPlants" id="AET2Gv21113800.11">
    <property type="protein sequence ID" value="AET2Gv21113800.11"/>
    <property type="gene ID" value="AET2Gv21113800"/>
</dbReference>
<sequence>MESAGVDIVGVTKQIYMSLQFGSPSHVKKKHFLAKLCQPCDVIHYTLLSPFE</sequence>
<dbReference type="Gramene" id="AET2Gv21113800.8">
    <property type="protein sequence ID" value="AET2Gv21113800.8"/>
    <property type="gene ID" value="AET2Gv21113800"/>
</dbReference>
<keyword evidence="2" id="KW-1185">Reference proteome</keyword>
<accession>A0A453D763</accession>
<dbReference type="Proteomes" id="UP000015105">
    <property type="component" value="Chromosome 2D"/>
</dbReference>
<reference evidence="1" key="3">
    <citation type="journal article" date="2017" name="Nature">
        <title>Genome sequence of the progenitor of the wheat D genome Aegilops tauschii.</title>
        <authorList>
            <person name="Luo M.C."/>
            <person name="Gu Y.Q."/>
            <person name="Puiu D."/>
            <person name="Wang H."/>
            <person name="Twardziok S.O."/>
            <person name="Deal K.R."/>
            <person name="Huo N."/>
            <person name="Zhu T."/>
            <person name="Wang L."/>
            <person name="Wang Y."/>
            <person name="McGuire P.E."/>
            <person name="Liu S."/>
            <person name="Long H."/>
            <person name="Ramasamy R.K."/>
            <person name="Rodriguez J.C."/>
            <person name="Van S.L."/>
            <person name="Yuan L."/>
            <person name="Wang Z."/>
            <person name="Xia Z."/>
            <person name="Xiao L."/>
            <person name="Anderson O.D."/>
            <person name="Ouyang S."/>
            <person name="Liang Y."/>
            <person name="Zimin A.V."/>
            <person name="Pertea G."/>
            <person name="Qi P."/>
            <person name="Bennetzen J.L."/>
            <person name="Dai X."/>
            <person name="Dawson M.W."/>
            <person name="Muller H.G."/>
            <person name="Kugler K."/>
            <person name="Rivarola-Duarte L."/>
            <person name="Spannagl M."/>
            <person name="Mayer K.F.X."/>
            <person name="Lu F.H."/>
            <person name="Bevan M.W."/>
            <person name="Leroy P."/>
            <person name="Li P."/>
            <person name="You F.M."/>
            <person name="Sun Q."/>
            <person name="Liu Z."/>
            <person name="Lyons E."/>
            <person name="Wicker T."/>
            <person name="Salzberg S.L."/>
            <person name="Devos K.M."/>
            <person name="Dvorak J."/>
        </authorList>
    </citation>
    <scope>NUCLEOTIDE SEQUENCE [LARGE SCALE GENOMIC DNA]</scope>
    <source>
        <strain evidence="1">cv. AL8/78</strain>
    </source>
</reference>
<dbReference type="AlphaFoldDB" id="A0A453D763"/>
<organism evidence="1 2">
    <name type="scientific">Aegilops tauschii subsp. strangulata</name>
    <name type="common">Goatgrass</name>
    <dbReference type="NCBI Taxonomy" id="200361"/>
    <lineage>
        <taxon>Eukaryota</taxon>
        <taxon>Viridiplantae</taxon>
        <taxon>Streptophyta</taxon>
        <taxon>Embryophyta</taxon>
        <taxon>Tracheophyta</taxon>
        <taxon>Spermatophyta</taxon>
        <taxon>Magnoliopsida</taxon>
        <taxon>Liliopsida</taxon>
        <taxon>Poales</taxon>
        <taxon>Poaceae</taxon>
        <taxon>BOP clade</taxon>
        <taxon>Pooideae</taxon>
        <taxon>Triticodae</taxon>
        <taxon>Triticeae</taxon>
        <taxon>Triticinae</taxon>
        <taxon>Aegilops</taxon>
    </lineage>
</organism>
<protein>
    <submittedName>
        <fullName evidence="1">Uncharacterized protein</fullName>
    </submittedName>
</protein>
<reference evidence="1" key="5">
    <citation type="journal article" date="2021" name="G3 (Bethesda)">
        <title>Aegilops tauschii genome assembly Aet v5.0 features greater sequence contiguity and improved annotation.</title>
        <authorList>
            <person name="Wang L."/>
            <person name="Zhu T."/>
            <person name="Rodriguez J.C."/>
            <person name="Deal K.R."/>
            <person name="Dubcovsky J."/>
            <person name="McGuire P.E."/>
            <person name="Lux T."/>
            <person name="Spannagl M."/>
            <person name="Mayer K.F.X."/>
            <person name="Baldrich P."/>
            <person name="Meyers B.C."/>
            <person name="Huo N."/>
            <person name="Gu Y.Q."/>
            <person name="Zhou H."/>
            <person name="Devos K.M."/>
            <person name="Bennetzen J.L."/>
            <person name="Unver T."/>
            <person name="Budak H."/>
            <person name="Gulick P.J."/>
            <person name="Galiba G."/>
            <person name="Kalapos B."/>
            <person name="Nelson D.R."/>
            <person name="Li P."/>
            <person name="You F.M."/>
            <person name="Luo M.C."/>
            <person name="Dvorak J."/>
        </authorList>
    </citation>
    <scope>NUCLEOTIDE SEQUENCE [LARGE SCALE GENOMIC DNA]</scope>
    <source>
        <strain evidence="1">cv. AL8/78</strain>
    </source>
</reference>
<proteinExistence type="predicted"/>